<keyword evidence="3" id="KW-1185">Reference proteome</keyword>
<dbReference type="Proteomes" id="UP000183649">
    <property type="component" value="Unassembled WGS sequence"/>
</dbReference>
<reference evidence="3" key="1">
    <citation type="submission" date="2015-08" db="EMBL/GenBank/DDBJ databases">
        <authorList>
            <person name="Varghese N."/>
        </authorList>
    </citation>
    <scope>NUCLEOTIDE SEQUENCE [LARGE SCALE GENOMIC DNA]</scope>
    <source>
        <strain evidence="3">DSM 18181</strain>
    </source>
</reference>
<accession>A0A0K6HP62</accession>
<evidence type="ECO:0000259" key="1">
    <source>
        <dbReference type="Pfam" id="PF05598"/>
    </source>
</evidence>
<name>A0A0K6HP62_9BURK</name>
<protein>
    <recommendedName>
        <fullName evidence="1">Transposase InsH N-terminal domain-containing protein</fullName>
    </recommendedName>
</protein>
<dbReference type="EMBL" id="CYHF01000001">
    <property type="protein sequence ID" value="CUA92837.1"/>
    <property type="molecule type" value="Genomic_DNA"/>
</dbReference>
<evidence type="ECO:0000313" key="2">
    <source>
        <dbReference type="EMBL" id="CUA92837.1"/>
    </source>
</evidence>
<feature type="domain" description="Transposase InsH N-terminal" evidence="1">
    <location>
        <begin position="18"/>
        <end position="66"/>
    </location>
</feature>
<dbReference type="STRING" id="339866.GCA_001418255_00004"/>
<gene>
    <name evidence="2" type="ORF">Ga0061069_1015</name>
</gene>
<sequence>MAVIKVSLFAEQERETRLDKIGDALSKLAEHVDFAALAAEIDEAAPRPGRERGGRPPLPTEMMVRVRCAIGV</sequence>
<dbReference type="Pfam" id="PF05598">
    <property type="entry name" value="DUF772"/>
    <property type="match status" value="1"/>
</dbReference>
<dbReference type="InterPro" id="IPR008490">
    <property type="entry name" value="Transposase_InsH_N"/>
</dbReference>
<dbReference type="RefSeq" id="WP_055449002.1">
    <property type="nucleotide sequence ID" value="NZ_CYHF01000001.1"/>
</dbReference>
<organism evidence="2 3">
    <name type="scientific">Thiomonas bhubaneswarensis</name>
    <dbReference type="NCBI Taxonomy" id="339866"/>
    <lineage>
        <taxon>Bacteria</taxon>
        <taxon>Pseudomonadati</taxon>
        <taxon>Pseudomonadota</taxon>
        <taxon>Betaproteobacteria</taxon>
        <taxon>Burkholderiales</taxon>
        <taxon>Thiomonas</taxon>
    </lineage>
</organism>
<proteinExistence type="predicted"/>
<dbReference type="AlphaFoldDB" id="A0A0K6HP62"/>
<evidence type="ECO:0000313" key="3">
    <source>
        <dbReference type="Proteomes" id="UP000183649"/>
    </source>
</evidence>